<evidence type="ECO:0000256" key="3">
    <source>
        <dbReference type="ARBA" id="ARBA00023054"/>
    </source>
</evidence>
<dbReference type="Pfam" id="PF02646">
    <property type="entry name" value="RmuC"/>
    <property type="match status" value="1"/>
</dbReference>
<name>A0A239WIV9_STRAI</name>
<evidence type="ECO:0000256" key="2">
    <source>
        <dbReference type="ARBA" id="ARBA00009840"/>
    </source>
</evidence>
<evidence type="ECO:0000313" key="7">
    <source>
        <dbReference type="Proteomes" id="UP000215144"/>
    </source>
</evidence>
<proteinExistence type="inferred from homology"/>
<dbReference type="AlphaFoldDB" id="A0A239WIV9"/>
<dbReference type="OrthoDB" id="370725at2"/>
<evidence type="ECO:0000256" key="4">
    <source>
        <dbReference type="ARBA" id="ARBA00023172"/>
    </source>
</evidence>
<dbReference type="PANTHER" id="PTHR30563:SF0">
    <property type="entry name" value="DNA RECOMBINATION PROTEIN RMUC"/>
    <property type="match status" value="1"/>
</dbReference>
<dbReference type="EMBL" id="LT906454">
    <property type="protein sequence ID" value="SNV33544.1"/>
    <property type="molecule type" value="Genomic_DNA"/>
</dbReference>
<evidence type="ECO:0000256" key="5">
    <source>
        <dbReference type="SAM" id="Coils"/>
    </source>
</evidence>
<dbReference type="SUPFAM" id="SSF58113">
    <property type="entry name" value="Apolipoprotein A-I"/>
    <property type="match status" value="1"/>
</dbReference>
<reference evidence="6 7" key="1">
    <citation type="submission" date="2017-06" db="EMBL/GenBank/DDBJ databases">
        <authorList>
            <consortium name="Pathogen Informatics"/>
        </authorList>
    </citation>
    <scope>NUCLEOTIDE SEQUENCE [LARGE SCALE GENOMIC DNA]</scope>
    <source>
        <strain evidence="6 7">NCTC11291</strain>
    </source>
</reference>
<organism evidence="6 7">
    <name type="scientific">Streptococcus acidominimus</name>
    <dbReference type="NCBI Taxonomy" id="1326"/>
    <lineage>
        <taxon>Bacteria</taxon>
        <taxon>Bacillati</taxon>
        <taxon>Bacillota</taxon>
        <taxon>Bacilli</taxon>
        <taxon>Lactobacillales</taxon>
        <taxon>Streptococcaceae</taxon>
        <taxon>Streptococcus</taxon>
    </lineage>
</organism>
<protein>
    <submittedName>
        <fullName evidence="6">DNA recombination protein</fullName>
    </submittedName>
</protein>
<dbReference type="KEGG" id="saco:SAME_00245"/>
<dbReference type="GO" id="GO:0006310">
    <property type="term" value="P:DNA recombination"/>
    <property type="evidence" value="ECO:0007669"/>
    <property type="project" value="UniProtKB-KW"/>
</dbReference>
<gene>
    <name evidence="6" type="primary">rmuC</name>
    <name evidence="6" type="ORF">SAMEA4504048_00245</name>
</gene>
<dbReference type="PANTHER" id="PTHR30563">
    <property type="entry name" value="DNA RECOMBINATION PROTEIN RMUC"/>
    <property type="match status" value="1"/>
</dbReference>
<accession>A0A239WIV9</accession>
<comment type="function">
    <text evidence="1">Involved in DNA recombination.</text>
</comment>
<dbReference type="Gene3D" id="1.20.120.20">
    <property type="entry name" value="Apolipoprotein"/>
    <property type="match status" value="1"/>
</dbReference>
<dbReference type="RefSeq" id="WP_095121543.1">
    <property type="nucleotide sequence ID" value="NZ_LT906454.1"/>
</dbReference>
<keyword evidence="4" id="KW-0233">DNA recombination</keyword>
<dbReference type="InterPro" id="IPR003798">
    <property type="entry name" value="DNA_recombination_RmuC"/>
</dbReference>
<dbReference type="STRING" id="1326.BU200_00880"/>
<sequence>MSVVLLLLLLVSLGASFLLYRKLSVLESHLTKQLETHADNLSEQLSYQLTTSTNEQRLALNQDINRLQTDIYQQLSDIRDVLHQSLSDSRDRSDQRLEAINEQLTSTVKELQDSNEKRLEQMRLTVEEKLENTLQTRLQASFESVSKQLESVNQGLGEMKTVAKDVGTLNKVLSNTKTRGILGELQLGQIIEDILTDSQYEREFVTVPGSNERVEYAIKLPGSNQNEYVYLPIDSKFPLDDYYRLEEAYDIGDKAQIEGHRKALLASIKRFAKDINKKYLKPPETTNFGILFLPTEGLYSEVVRQSSFFDSLRRDENIVVAGPSTLSALLNSLSVGFRTLNIQKNADDISKVLGNVKSEFDKFGTMLTKAQKQLSTASRTVDSLLTTRTKAIRRALQTIETYQDDATTNLLGISPLENEDFYENKSNEEG</sequence>
<comment type="similarity">
    <text evidence="2">Belongs to the RmuC family.</text>
</comment>
<keyword evidence="3 5" id="KW-0175">Coiled coil</keyword>
<evidence type="ECO:0000256" key="1">
    <source>
        <dbReference type="ARBA" id="ARBA00003416"/>
    </source>
</evidence>
<dbReference type="Proteomes" id="UP000215144">
    <property type="component" value="Chromosome 1"/>
</dbReference>
<feature type="coiled-coil region" evidence="5">
    <location>
        <begin position="94"/>
        <end position="121"/>
    </location>
</feature>
<evidence type="ECO:0000313" key="6">
    <source>
        <dbReference type="EMBL" id="SNV33544.1"/>
    </source>
</evidence>